<dbReference type="PROSITE" id="PS50931">
    <property type="entry name" value="HTH_LYSR"/>
    <property type="match status" value="1"/>
</dbReference>
<dbReference type="AlphaFoldDB" id="A0A3A6QT01"/>
<dbReference type="Gene3D" id="1.10.10.10">
    <property type="entry name" value="Winged helix-like DNA-binding domain superfamily/Winged helix DNA-binding domain"/>
    <property type="match status" value="1"/>
</dbReference>
<dbReference type="InterPro" id="IPR036390">
    <property type="entry name" value="WH_DNA-bd_sf"/>
</dbReference>
<dbReference type="InterPro" id="IPR005119">
    <property type="entry name" value="LysR_subst-bd"/>
</dbReference>
<dbReference type="Gene3D" id="3.40.190.290">
    <property type="match status" value="1"/>
</dbReference>
<name>A0A3A6QT01_9VIBR</name>
<evidence type="ECO:0000256" key="2">
    <source>
        <dbReference type="ARBA" id="ARBA00023015"/>
    </source>
</evidence>
<dbReference type="CDD" id="cd05466">
    <property type="entry name" value="PBP2_LTTR_substrate"/>
    <property type="match status" value="1"/>
</dbReference>
<evidence type="ECO:0000313" key="7">
    <source>
        <dbReference type="Proteomes" id="UP000273252"/>
    </source>
</evidence>
<keyword evidence="2" id="KW-0805">Transcription regulation</keyword>
<dbReference type="PANTHER" id="PTHR30126:SF91">
    <property type="entry name" value="LYSR FAMILY TRANSCRIPTIONAL REGULATOR"/>
    <property type="match status" value="1"/>
</dbReference>
<dbReference type="RefSeq" id="WP_120029974.1">
    <property type="nucleotide sequence ID" value="NZ_QVMU01000003.1"/>
</dbReference>
<accession>A0A3A6QT01</accession>
<dbReference type="GO" id="GO:0000976">
    <property type="term" value="F:transcription cis-regulatory region binding"/>
    <property type="evidence" value="ECO:0007669"/>
    <property type="project" value="TreeGrafter"/>
</dbReference>
<comment type="similarity">
    <text evidence="1">Belongs to the LysR transcriptional regulatory family.</text>
</comment>
<comment type="caution">
    <text evidence="6">The sequence shown here is derived from an EMBL/GenBank/DDBJ whole genome shotgun (WGS) entry which is preliminary data.</text>
</comment>
<keyword evidence="4" id="KW-0804">Transcription</keyword>
<proteinExistence type="inferred from homology"/>
<dbReference type="Proteomes" id="UP000273252">
    <property type="component" value="Unassembled WGS sequence"/>
</dbReference>
<dbReference type="SUPFAM" id="SSF53850">
    <property type="entry name" value="Periplasmic binding protein-like II"/>
    <property type="match status" value="1"/>
</dbReference>
<gene>
    <name evidence="6" type="ORF">DZ860_05790</name>
</gene>
<dbReference type="GO" id="GO:0003700">
    <property type="term" value="F:DNA-binding transcription factor activity"/>
    <property type="evidence" value="ECO:0007669"/>
    <property type="project" value="InterPro"/>
</dbReference>
<dbReference type="SUPFAM" id="SSF46785">
    <property type="entry name" value="Winged helix' DNA-binding domain"/>
    <property type="match status" value="1"/>
</dbReference>
<evidence type="ECO:0000256" key="3">
    <source>
        <dbReference type="ARBA" id="ARBA00023125"/>
    </source>
</evidence>
<dbReference type="PANTHER" id="PTHR30126">
    <property type="entry name" value="HTH-TYPE TRANSCRIPTIONAL REGULATOR"/>
    <property type="match status" value="1"/>
</dbReference>
<dbReference type="PRINTS" id="PR00039">
    <property type="entry name" value="HTHLYSR"/>
</dbReference>
<evidence type="ECO:0000259" key="5">
    <source>
        <dbReference type="PROSITE" id="PS50931"/>
    </source>
</evidence>
<dbReference type="InterPro" id="IPR000847">
    <property type="entry name" value="LysR_HTH_N"/>
</dbReference>
<evidence type="ECO:0000313" key="6">
    <source>
        <dbReference type="EMBL" id="RJX73736.1"/>
    </source>
</evidence>
<keyword evidence="7" id="KW-1185">Reference proteome</keyword>
<keyword evidence="3" id="KW-0238">DNA-binding</keyword>
<sequence>MFSFEQLEAFTATVETGSFSAAARKLNKVQSAVSQHIINLEIDCGVELFDRNGRYPKLNKNGQKLLPYAQATLKQHKRLVNNAAILFQDNQHDITLAIDEGIPVQHLTTALASVCERFPTVSFECLSASSIDIIPLVTSKRATMGIMFSEPQIDPQIDFESLGSVAFDVYVSSQHLLALNKAPHLDILLLHRQLVIRSKSHETSSFQQAYSPDVWYADSHYVLLELMINGFGWGMLPVHIAQPSIDDGTIVRVPVEFEKLTWQANIDVIQHQSLTHCPAHAFLRENLRQLYS</sequence>
<dbReference type="Pfam" id="PF00126">
    <property type="entry name" value="HTH_1"/>
    <property type="match status" value="1"/>
</dbReference>
<dbReference type="OrthoDB" id="196624at2"/>
<dbReference type="EMBL" id="QVMU01000003">
    <property type="protein sequence ID" value="RJX73736.1"/>
    <property type="molecule type" value="Genomic_DNA"/>
</dbReference>
<dbReference type="InterPro" id="IPR036388">
    <property type="entry name" value="WH-like_DNA-bd_sf"/>
</dbReference>
<feature type="domain" description="HTH lysR-type" evidence="5">
    <location>
        <begin position="2"/>
        <end position="59"/>
    </location>
</feature>
<organism evidence="6 7">
    <name type="scientific">Vibrio sinensis</name>
    <dbReference type="NCBI Taxonomy" id="2302434"/>
    <lineage>
        <taxon>Bacteria</taxon>
        <taxon>Pseudomonadati</taxon>
        <taxon>Pseudomonadota</taxon>
        <taxon>Gammaproteobacteria</taxon>
        <taxon>Vibrionales</taxon>
        <taxon>Vibrionaceae</taxon>
        <taxon>Vibrio</taxon>
    </lineage>
</organism>
<evidence type="ECO:0000256" key="1">
    <source>
        <dbReference type="ARBA" id="ARBA00009437"/>
    </source>
</evidence>
<protein>
    <submittedName>
        <fullName evidence="6">LysR family transcriptional regulator</fullName>
    </submittedName>
</protein>
<evidence type="ECO:0000256" key="4">
    <source>
        <dbReference type="ARBA" id="ARBA00023163"/>
    </source>
</evidence>
<dbReference type="Pfam" id="PF03466">
    <property type="entry name" value="LysR_substrate"/>
    <property type="match status" value="1"/>
</dbReference>
<reference evidence="6 7" key="1">
    <citation type="submission" date="2018-08" db="EMBL/GenBank/DDBJ databases">
        <title>Vibrio isolated from the Eastern China Marginal Seas.</title>
        <authorList>
            <person name="Li Y."/>
        </authorList>
    </citation>
    <scope>NUCLEOTIDE SEQUENCE [LARGE SCALE GENOMIC DNA]</scope>
    <source>
        <strain evidence="6 7">BEI233</strain>
    </source>
</reference>